<dbReference type="Pfam" id="PF22891">
    <property type="entry name" value="KH_PNO1_2nd"/>
    <property type="match status" value="1"/>
</dbReference>
<dbReference type="NCBIfam" id="TIGR03665">
    <property type="entry name" value="arCOG04150"/>
    <property type="match status" value="1"/>
</dbReference>
<dbReference type="Gene3D" id="3.30.1370.10">
    <property type="entry name" value="K Homology domain, type 1"/>
    <property type="match status" value="2"/>
</dbReference>
<dbReference type="SUPFAM" id="SSF54791">
    <property type="entry name" value="Eukaryotic type KH-domain (KH-domain type I)"/>
    <property type="match status" value="2"/>
</dbReference>
<accession>A0ABY6HVI6</accession>
<keyword evidence="4" id="KW-1185">Reference proteome</keyword>
<feature type="domain" description="K Homology" evidence="2">
    <location>
        <begin position="1"/>
        <end position="91"/>
    </location>
</feature>
<dbReference type="InterPro" id="IPR004088">
    <property type="entry name" value="KH_dom_type_1"/>
</dbReference>
<organism evidence="3 4">
    <name type="scientific">Candidatus Lokiarchaeum ossiferum</name>
    <dbReference type="NCBI Taxonomy" id="2951803"/>
    <lineage>
        <taxon>Archaea</taxon>
        <taxon>Promethearchaeati</taxon>
        <taxon>Promethearchaeota</taxon>
        <taxon>Promethearchaeia</taxon>
        <taxon>Promethearchaeales</taxon>
        <taxon>Promethearchaeaceae</taxon>
        <taxon>Candidatus Lokiarchaeum</taxon>
    </lineage>
</organism>
<gene>
    <name evidence="3" type="ORF">NEF87_002657</name>
</gene>
<evidence type="ECO:0000313" key="3">
    <source>
        <dbReference type="EMBL" id="UYP46372.1"/>
    </source>
</evidence>
<dbReference type="PANTHER" id="PTHR12826">
    <property type="entry name" value="RIBONUCLEASE Y"/>
    <property type="match status" value="1"/>
</dbReference>
<sequence length="193" mass="21661">MSFDLGRLPIAIGKNGDTKKKIEQLTGTKITIDSTSGDYHIEVDPEASSKDGQNELDASGVRVYTTNHILEAINFGFNPDKALKLLDSENILEVIDLESILGHSEKRLKRIKGRIIGDHGKIRNSIEQFSGVFLSIYKKHLALIGEFDSIKIAKKGINMIIQGSAHKTVLAYLQYEHQKKKQEDFTKIWKPTL</sequence>
<reference evidence="3" key="1">
    <citation type="submission" date="2022-09" db="EMBL/GenBank/DDBJ databases">
        <title>Actin cytoskeleton and complex cell architecture in an #Asgard archaeon.</title>
        <authorList>
            <person name="Ponce Toledo R.I."/>
            <person name="Schleper C."/>
            <person name="Rodrigues Oliveira T."/>
            <person name="Wollweber F."/>
            <person name="Xu J."/>
            <person name="Rittmann S."/>
            <person name="Klingl A."/>
            <person name="Pilhofer M."/>
        </authorList>
    </citation>
    <scope>NUCLEOTIDE SEQUENCE</scope>
    <source>
        <strain evidence="3">B-35</strain>
    </source>
</reference>
<proteinExistence type="predicted"/>
<dbReference type="InterPro" id="IPR004087">
    <property type="entry name" value="KH_dom"/>
</dbReference>
<dbReference type="InterPro" id="IPR055211">
    <property type="entry name" value="KH_PNO1_2nd"/>
</dbReference>
<protein>
    <recommendedName>
        <fullName evidence="2">K Homology domain-containing protein</fullName>
    </recommendedName>
</protein>
<evidence type="ECO:0000313" key="4">
    <source>
        <dbReference type="Proteomes" id="UP001208689"/>
    </source>
</evidence>
<name>A0ABY6HVI6_9ARCH</name>
<dbReference type="InterPro" id="IPR036612">
    <property type="entry name" value="KH_dom_type_1_sf"/>
</dbReference>
<feature type="domain" description="K Homology" evidence="2">
    <location>
        <begin position="94"/>
        <end position="162"/>
    </location>
</feature>
<dbReference type="InterPro" id="IPR019964">
    <property type="entry name" value="KH_domain_protein_archaea"/>
</dbReference>
<evidence type="ECO:0000256" key="1">
    <source>
        <dbReference type="ARBA" id="ARBA00022884"/>
    </source>
</evidence>
<keyword evidence="1" id="KW-0694">RNA-binding</keyword>
<dbReference type="SMART" id="SM00322">
    <property type="entry name" value="KH"/>
    <property type="match status" value="2"/>
</dbReference>
<dbReference type="EMBL" id="CP104013">
    <property type="protein sequence ID" value="UYP46372.1"/>
    <property type="molecule type" value="Genomic_DNA"/>
</dbReference>
<evidence type="ECO:0000259" key="2">
    <source>
        <dbReference type="SMART" id="SM00322"/>
    </source>
</evidence>
<dbReference type="PANTHER" id="PTHR12826:SF13">
    <property type="entry name" value="RNA-BINDING PROTEIN PNO1"/>
    <property type="match status" value="1"/>
</dbReference>
<dbReference type="Proteomes" id="UP001208689">
    <property type="component" value="Chromosome"/>
</dbReference>
<dbReference type="Pfam" id="PF00013">
    <property type="entry name" value="KH_1"/>
    <property type="match status" value="1"/>
</dbReference>